<evidence type="ECO:0000256" key="8">
    <source>
        <dbReference type="ARBA" id="ARBA00022777"/>
    </source>
</evidence>
<evidence type="ECO:0000256" key="6">
    <source>
        <dbReference type="ARBA" id="ARBA00022679"/>
    </source>
</evidence>
<gene>
    <name evidence="14" type="ORF">Ga0123461_1309</name>
</gene>
<dbReference type="Gene3D" id="3.30.450.20">
    <property type="entry name" value="PAS domain"/>
    <property type="match status" value="1"/>
</dbReference>
<dbReference type="GO" id="GO:0000155">
    <property type="term" value="F:phosphorelay sensor kinase activity"/>
    <property type="evidence" value="ECO:0007669"/>
    <property type="project" value="InterPro"/>
</dbReference>
<feature type="transmembrane region" description="Helical" evidence="11">
    <location>
        <begin position="300"/>
        <end position="320"/>
    </location>
</feature>
<evidence type="ECO:0000259" key="12">
    <source>
        <dbReference type="PROSITE" id="PS50109"/>
    </source>
</evidence>
<sequence length="626" mass="70541">MNIFSFKRIRTRLIVWFLLISLTPLLLAILITYDQRVSVIETRTLDKLTAIRDLKVERLQGWLQERSSDLEVMSSDAELSSLKNIISKDNSNPDRLEEFEIIRKFIQHYLESYSDYSEIFIIHPLTGKVLISTNPKMEGKDKSDYDYFIKPQQSGKLFIQDIYHSKTLLSHAMAFSAPIFYSLAIREHLIGVLVARVDLDHVLYPMLLDKIGLGETGETLIVNSDIIALNALRWHENAPLKLQIKALPAVYASQGMTGTATVKDYRGEEVLAAYTYIPETGWGFVSKQDVSELRAPIREMIGNTLILFIASLIIIVLLAFRLSTTFSKPVIGMDALAKKITDGDYTVRNVINSQDELGSLAKSINDMIEEIQEWSSELNVKVKERTEELETKNAELERFTYTVSHDLKSPLVTIKGFIGLLEKDSMEGNQKRMSGDIKRINEAANIMAALLDELLEFSRIGRLDNPHEEISMFEMVNETVELLSGRIVEAKIKVDIQPDLPSAFADRPRIREVIQNLIENAAKFMGEQPAPHIEVGSDNRGGEVVYYVRDNGIGIDKAYHEKVFGMFERLDTTIDGTGMGLALVKRIIEVHGGRIWVESAGVGSGCTFCFTLPQKEIELDNKAGAT</sequence>
<dbReference type="CDD" id="cd18773">
    <property type="entry name" value="PDC1_HK_sensor"/>
    <property type="match status" value="1"/>
</dbReference>
<keyword evidence="4" id="KW-1003">Cell membrane</keyword>
<dbReference type="InterPro" id="IPR005467">
    <property type="entry name" value="His_kinase_dom"/>
</dbReference>
<dbReference type="Proteomes" id="UP000231701">
    <property type="component" value="Chromosome"/>
</dbReference>
<evidence type="ECO:0000256" key="10">
    <source>
        <dbReference type="ARBA" id="ARBA00023136"/>
    </source>
</evidence>
<dbReference type="SMART" id="SM00304">
    <property type="entry name" value="HAMP"/>
    <property type="match status" value="1"/>
</dbReference>
<dbReference type="FunFam" id="3.30.565.10:FF:000006">
    <property type="entry name" value="Sensor histidine kinase WalK"/>
    <property type="match status" value="1"/>
</dbReference>
<dbReference type="PANTHER" id="PTHR42878">
    <property type="entry name" value="TWO-COMPONENT HISTIDINE KINASE"/>
    <property type="match status" value="1"/>
</dbReference>
<evidence type="ECO:0000256" key="1">
    <source>
        <dbReference type="ARBA" id="ARBA00000085"/>
    </source>
</evidence>
<dbReference type="InterPro" id="IPR036097">
    <property type="entry name" value="HisK_dim/P_sf"/>
</dbReference>
<dbReference type="EMBL" id="CP018799">
    <property type="protein sequence ID" value="ATX79726.1"/>
    <property type="molecule type" value="Genomic_DNA"/>
</dbReference>
<dbReference type="InterPro" id="IPR003660">
    <property type="entry name" value="HAMP_dom"/>
</dbReference>
<comment type="catalytic activity">
    <reaction evidence="1">
        <text>ATP + protein L-histidine = ADP + protein N-phospho-L-histidine.</text>
        <dbReference type="EC" id="2.7.13.3"/>
    </reaction>
</comment>
<evidence type="ECO:0000313" key="15">
    <source>
        <dbReference type="Proteomes" id="UP000231701"/>
    </source>
</evidence>
<dbReference type="SUPFAM" id="SSF158472">
    <property type="entry name" value="HAMP domain-like"/>
    <property type="match status" value="1"/>
</dbReference>
<keyword evidence="10 11" id="KW-0472">Membrane</keyword>
<organism evidence="14 15">
    <name type="scientific">Mariprofundus aestuarium</name>
    <dbReference type="NCBI Taxonomy" id="1921086"/>
    <lineage>
        <taxon>Bacteria</taxon>
        <taxon>Pseudomonadati</taxon>
        <taxon>Pseudomonadota</taxon>
        <taxon>Candidatius Mariprofundia</taxon>
        <taxon>Mariprofundales</taxon>
        <taxon>Mariprofundaceae</taxon>
        <taxon>Mariprofundus</taxon>
    </lineage>
</organism>
<evidence type="ECO:0000256" key="2">
    <source>
        <dbReference type="ARBA" id="ARBA00004651"/>
    </source>
</evidence>
<feature type="domain" description="Histidine kinase" evidence="12">
    <location>
        <begin position="402"/>
        <end position="616"/>
    </location>
</feature>
<keyword evidence="15" id="KW-1185">Reference proteome</keyword>
<dbReference type="InterPro" id="IPR050351">
    <property type="entry name" value="BphY/WalK/GraS-like"/>
</dbReference>
<evidence type="ECO:0000313" key="14">
    <source>
        <dbReference type="EMBL" id="ATX79726.1"/>
    </source>
</evidence>
<accession>A0A2K8L667</accession>
<protein>
    <recommendedName>
        <fullName evidence="3">histidine kinase</fullName>
        <ecNumber evidence="3">2.7.13.3</ecNumber>
    </recommendedName>
</protein>
<dbReference type="Gene3D" id="1.10.287.130">
    <property type="match status" value="1"/>
</dbReference>
<dbReference type="OrthoDB" id="5288192at2"/>
<comment type="subcellular location">
    <subcellularLocation>
        <location evidence="2">Cell membrane</location>
        <topology evidence="2">Multi-pass membrane protein</topology>
    </subcellularLocation>
</comment>
<dbReference type="SMART" id="SM00388">
    <property type="entry name" value="HisKA"/>
    <property type="match status" value="1"/>
</dbReference>
<keyword evidence="9 11" id="KW-1133">Transmembrane helix</keyword>
<dbReference type="PRINTS" id="PR00344">
    <property type="entry name" value="BCTRLSENSOR"/>
</dbReference>
<dbReference type="PANTHER" id="PTHR42878:SF15">
    <property type="entry name" value="BACTERIOPHYTOCHROME"/>
    <property type="match status" value="1"/>
</dbReference>
<dbReference type="Pfam" id="PF02743">
    <property type="entry name" value="dCache_1"/>
    <property type="match status" value="1"/>
</dbReference>
<dbReference type="InterPro" id="IPR033479">
    <property type="entry name" value="dCache_1"/>
</dbReference>
<proteinExistence type="predicted"/>
<dbReference type="GO" id="GO:0007234">
    <property type="term" value="P:osmosensory signaling via phosphorelay pathway"/>
    <property type="evidence" value="ECO:0007669"/>
    <property type="project" value="TreeGrafter"/>
</dbReference>
<dbReference type="SUPFAM" id="SSF47384">
    <property type="entry name" value="Homodimeric domain of signal transducing histidine kinase"/>
    <property type="match status" value="1"/>
</dbReference>
<keyword evidence="6" id="KW-0808">Transferase</keyword>
<dbReference type="GO" id="GO:0005886">
    <property type="term" value="C:plasma membrane"/>
    <property type="evidence" value="ECO:0007669"/>
    <property type="project" value="UniProtKB-SubCell"/>
</dbReference>
<keyword evidence="7 11" id="KW-0812">Transmembrane</keyword>
<dbReference type="PROSITE" id="PS50885">
    <property type="entry name" value="HAMP"/>
    <property type="match status" value="1"/>
</dbReference>
<keyword evidence="8 14" id="KW-0418">Kinase</keyword>
<dbReference type="InterPro" id="IPR003594">
    <property type="entry name" value="HATPase_dom"/>
</dbReference>
<dbReference type="SMART" id="SM00387">
    <property type="entry name" value="HATPase_c"/>
    <property type="match status" value="1"/>
</dbReference>
<dbReference type="AlphaFoldDB" id="A0A2K8L667"/>
<evidence type="ECO:0000256" key="3">
    <source>
        <dbReference type="ARBA" id="ARBA00012438"/>
    </source>
</evidence>
<dbReference type="Gene3D" id="3.30.565.10">
    <property type="entry name" value="Histidine kinase-like ATPase, C-terminal domain"/>
    <property type="match status" value="1"/>
</dbReference>
<dbReference type="RefSeq" id="WP_157819264.1">
    <property type="nucleotide sequence ID" value="NZ_CP018799.1"/>
</dbReference>
<dbReference type="Pfam" id="PF00512">
    <property type="entry name" value="HisKA"/>
    <property type="match status" value="1"/>
</dbReference>
<evidence type="ECO:0000256" key="4">
    <source>
        <dbReference type="ARBA" id="ARBA00022475"/>
    </source>
</evidence>
<dbReference type="GO" id="GO:0030295">
    <property type="term" value="F:protein kinase activator activity"/>
    <property type="evidence" value="ECO:0007669"/>
    <property type="project" value="TreeGrafter"/>
</dbReference>
<dbReference type="InterPro" id="IPR036890">
    <property type="entry name" value="HATPase_C_sf"/>
</dbReference>
<reference evidence="14 15" key="1">
    <citation type="submission" date="2016-12" db="EMBL/GenBank/DDBJ databases">
        <title>Isolation and genomic insights into novel planktonic Zetaproteobacteria from stratified waters of the Chesapeake Bay.</title>
        <authorList>
            <person name="McAllister S.M."/>
            <person name="Kato S."/>
            <person name="Chan C.S."/>
            <person name="Chiu B.K."/>
            <person name="Field E.K."/>
        </authorList>
    </citation>
    <scope>NUCLEOTIDE SEQUENCE [LARGE SCALE GENOMIC DNA]</scope>
    <source>
        <strain evidence="14 15">CP-5</strain>
    </source>
</reference>
<dbReference type="Pfam" id="PF02518">
    <property type="entry name" value="HATPase_c"/>
    <property type="match status" value="1"/>
</dbReference>
<dbReference type="CDD" id="cd06225">
    <property type="entry name" value="HAMP"/>
    <property type="match status" value="1"/>
</dbReference>
<evidence type="ECO:0000259" key="13">
    <source>
        <dbReference type="PROSITE" id="PS50885"/>
    </source>
</evidence>
<evidence type="ECO:0000256" key="9">
    <source>
        <dbReference type="ARBA" id="ARBA00022989"/>
    </source>
</evidence>
<keyword evidence="5" id="KW-0597">Phosphoprotein</keyword>
<evidence type="ECO:0000256" key="7">
    <source>
        <dbReference type="ARBA" id="ARBA00022692"/>
    </source>
</evidence>
<dbReference type="GO" id="GO:0000156">
    <property type="term" value="F:phosphorelay response regulator activity"/>
    <property type="evidence" value="ECO:0007669"/>
    <property type="project" value="TreeGrafter"/>
</dbReference>
<dbReference type="CDD" id="cd00082">
    <property type="entry name" value="HisKA"/>
    <property type="match status" value="1"/>
</dbReference>
<dbReference type="SUPFAM" id="SSF55874">
    <property type="entry name" value="ATPase domain of HSP90 chaperone/DNA topoisomerase II/histidine kinase"/>
    <property type="match status" value="1"/>
</dbReference>
<feature type="domain" description="HAMP" evidence="13">
    <location>
        <begin position="324"/>
        <end position="376"/>
    </location>
</feature>
<dbReference type="InterPro" id="IPR004358">
    <property type="entry name" value="Sig_transdc_His_kin-like_C"/>
</dbReference>
<dbReference type="KEGG" id="maes:Ga0123461_1309"/>
<evidence type="ECO:0000256" key="11">
    <source>
        <dbReference type="SAM" id="Phobius"/>
    </source>
</evidence>
<evidence type="ECO:0000256" key="5">
    <source>
        <dbReference type="ARBA" id="ARBA00022553"/>
    </source>
</evidence>
<name>A0A2K8L667_MARES</name>
<dbReference type="Gene3D" id="6.10.340.10">
    <property type="match status" value="1"/>
</dbReference>
<dbReference type="EC" id="2.7.13.3" evidence="3"/>
<dbReference type="Pfam" id="PF00672">
    <property type="entry name" value="HAMP"/>
    <property type="match status" value="1"/>
</dbReference>
<dbReference type="InterPro" id="IPR003661">
    <property type="entry name" value="HisK_dim/P_dom"/>
</dbReference>
<dbReference type="PROSITE" id="PS50109">
    <property type="entry name" value="HIS_KIN"/>
    <property type="match status" value="1"/>
</dbReference>